<keyword evidence="1" id="KW-0472">Membrane</keyword>
<protein>
    <submittedName>
        <fullName evidence="3">SLATT domain-containing protein</fullName>
    </submittedName>
</protein>
<reference evidence="3 4" key="1">
    <citation type="submission" date="2020-05" db="EMBL/GenBank/DDBJ databases">
        <title>Complete genome sequence of Deefgea sp. D17.</title>
        <authorList>
            <person name="Bae J.-W."/>
            <person name="Han J.E."/>
        </authorList>
    </citation>
    <scope>NUCLEOTIDE SEQUENCE [LARGE SCALE GENOMIC DNA]</scope>
    <source>
        <strain evidence="3 4">D17</strain>
    </source>
</reference>
<dbReference type="AlphaFoldDB" id="A0A6M8T1U4"/>
<keyword evidence="1" id="KW-0812">Transmembrane</keyword>
<feature type="domain" description="SMODS and SLOG-associating 2TM effector" evidence="2">
    <location>
        <begin position="28"/>
        <end position="172"/>
    </location>
</feature>
<sequence>MCEKANDLCNPAGVEEIKNNLLNELDCAIAWYGKKAGQRGRFARWTRRGMIILGGVSALIPVLTQIPSPIDVVISPLYASVTMIFIATLFAFEKYGGNAEAWMRFVLAKQDLEKLKNELLISWCKFSPANNSSNDVKSALDELLRIANEKHRIVQSETKDWIKEFKSGMASTTPRTN</sequence>
<proteinExistence type="predicted"/>
<dbReference type="NCBIfam" id="NF033634">
    <property type="entry name" value="SLATT_1"/>
    <property type="match status" value="1"/>
</dbReference>
<dbReference type="InterPro" id="IPR040688">
    <property type="entry name" value="SLATT_2"/>
</dbReference>
<dbReference type="Proteomes" id="UP000504844">
    <property type="component" value="Chromosome"/>
</dbReference>
<dbReference type="Pfam" id="PF18183">
    <property type="entry name" value="SLATT_2"/>
    <property type="match status" value="1"/>
</dbReference>
<keyword evidence="4" id="KW-1185">Reference proteome</keyword>
<name>A0A6M8T1U4_9NEIS</name>
<keyword evidence="1" id="KW-1133">Transmembrane helix</keyword>
<evidence type="ECO:0000313" key="4">
    <source>
        <dbReference type="Proteomes" id="UP000504844"/>
    </source>
</evidence>
<gene>
    <name evidence="3" type="ORF">HQN60_15120</name>
</gene>
<evidence type="ECO:0000259" key="2">
    <source>
        <dbReference type="Pfam" id="PF18183"/>
    </source>
</evidence>
<dbReference type="RefSeq" id="WP_173534448.1">
    <property type="nucleotide sequence ID" value="NZ_CP054143.1"/>
</dbReference>
<dbReference type="EMBL" id="CP054143">
    <property type="protein sequence ID" value="QKJ67947.1"/>
    <property type="molecule type" value="Genomic_DNA"/>
</dbReference>
<accession>A0A6M8T1U4</accession>
<organism evidence="3 4">
    <name type="scientific">Deefgea piscis</name>
    <dbReference type="NCBI Taxonomy" id="2739061"/>
    <lineage>
        <taxon>Bacteria</taxon>
        <taxon>Pseudomonadati</taxon>
        <taxon>Pseudomonadota</taxon>
        <taxon>Betaproteobacteria</taxon>
        <taxon>Neisseriales</taxon>
        <taxon>Chitinibacteraceae</taxon>
        <taxon>Deefgea</taxon>
    </lineage>
</organism>
<evidence type="ECO:0000313" key="3">
    <source>
        <dbReference type="EMBL" id="QKJ67947.1"/>
    </source>
</evidence>
<evidence type="ECO:0000256" key="1">
    <source>
        <dbReference type="SAM" id="Phobius"/>
    </source>
</evidence>
<feature type="transmembrane region" description="Helical" evidence="1">
    <location>
        <begin position="72"/>
        <end position="92"/>
    </location>
</feature>
<dbReference type="KEGG" id="dee:HQN60_15120"/>
<dbReference type="NCBIfam" id="NF033633">
    <property type="entry name" value="SLATT_2"/>
    <property type="match status" value="1"/>
</dbReference>
<feature type="transmembrane region" description="Helical" evidence="1">
    <location>
        <begin position="49"/>
        <end position="66"/>
    </location>
</feature>